<feature type="domain" description="Solute-binding protein family 3/N-terminal" evidence="5">
    <location>
        <begin position="40"/>
        <end position="254"/>
    </location>
</feature>
<evidence type="ECO:0000313" key="7">
    <source>
        <dbReference type="Proteomes" id="UP000656881"/>
    </source>
</evidence>
<reference evidence="7" key="1">
    <citation type="journal article" date="2019" name="Int. J. Syst. Evol. Microbiol.">
        <title>The Global Catalogue of Microorganisms (GCM) 10K type strain sequencing project: providing services to taxonomists for standard genome sequencing and annotation.</title>
        <authorList>
            <consortium name="The Broad Institute Genomics Platform"/>
            <consortium name="The Broad Institute Genome Sequencing Center for Infectious Disease"/>
            <person name="Wu L."/>
            <person name="Ma J."/>
        </authorList>
    </citation>
    <scope>NUCLEOTIDE SEQUENCE [LARGE SCALE GENOMIC DNA]</scope>
    <source>
        <strain evidence="7">CGMCC 4.7349</strain>
    </source>
</reference>
<sequence length="288" mass="32084">MAQTHTTRAGLALAAAVALVAASGCSGDDKDDAKTILPKTVHIATAFDQPGFNLFAHHHNRGFDMDIAFYLGEELHFTPKFQDVTHAERERELQEESADMVISTYSITPERKKKIDFVGPYLMTSQGFLVRKDYDGIKKEKDIGGKTLCTVEGTTPSRVKMPRHTVMNEAPDTSTCVSKLQQGSVDAVFSDEALLHGYVEQRKNSKVPLKVVPNVSMGLINRYGVGIPKGYPGDCRRILNTLRKYLVKEWSSDIKAQLPSLLETYPGDWENRFKPDPKDLNTYSSCRA</sequence>
<evidence type="ECO:0000256" key="1">
    <source>
        <dbReference type="ARBA" id="ARBA00010333"/>
    </source>
</evidence>
<dbReference type="SMART" id="SM00062">
    <property type="entry name" value="PBPb"/>
    <property type="match status" value="1"/>
</dbReference>
<evidence type="ECO:0000256" key="2">
    <source>
        <dbReference type="ARBA" id="ARBA00022448"/>
    </source>
</evidence>
<evidence type="ECO:0000313" key="6">
    <source>
        <dbReference type="EMBL" id="GGO54607.1"/>
    </source>
</evidence>
<dbReference type="SUPFAM" id="SSF53850">
    <property type="entry name" value="Periplasmic binding protein-like II"/>
    <property type="match status" value="1"/>
</dbReference>
<dbReference type="Proteomes" id="UP000656881">
    <property type="component" value="Unassembled WGS sequence"/>
</dbReference>
<protein>
    <submittedName>
        <fullName evidence="6">Glutamate-binding protein</fullName>
    </submittedName>
</protein>
<accession>A0ABQ2ML85</accession>
<dbReference type="InterPro" id="IPR001638">
    <property type="entry name" value="Solute-binding_3/MltF_N"/>
</dbReference>
<comment type="caution">
    <text evidence="6">The sequence shown here is derived from an EMBL/GenBank/DDBJ whole genome shotgun (WGS) entry which is preliminary data.</text>
</comment>
<proteinExistence type="inferred from homology"/>
<name>A0ABQ2ML85_9ACTN</name>
<gene>
    <name evidence="6" type="ORF">GCM10012286_64770</name>
</gene>
<feature type="signal peptide" evidence="4">
    <location>
        <begin position="1"/>
        <end position="26"/>
    </location>
</feature>
<evidence type="ECO:0000256" key="3">
    <source>
        <dbReference type="ARBA" id="ARBA00022729"/>
    </source>
</evidence>
<dbReference type="Gene3D" id="3.40.190.10">
    <property type="entry name" value="Periplasmic binding protein-like II"/>
    <property type="match status" value="2"/>
</dbReference>
<dbReference type="PANTHER" id="PTHR30085:SF6">
    <property type="entry name" value="ABC TRANSPORTER GLUTAMINE-BINDING PROTEIN GLNH"/>
    <property type="match status" value="1"/>
</dbReference>
<evidence type="ECO:0000259" key="5">
    <source>
        <dbReference type="SMART" id="SM00062"/>
    </source>
</evidence>
<evidence type="ECO:0000256" key="4">
    <source>
        <dbReference type="SAM" id="SignalP"/>
    </source>
</evidence>
<organism evidence="6 7">
    <name type="scientific">Streptomyces lasiicapitis</name>
    <dbReference type="NCBI Taxonomy" id="1923961"/>
    <lineage>
        <taxon>Bacteria</taxon>
        <taxon>Bacillati</taxon>
        <taxon>Actinomycetota</taxon>
        <taxon>Actinomycetes</taxon>
        <taxon>Kitasatosporales</taxon>
        <taxon>Streptomycetaceae</taxon>
        <taxon>Streptomyces</taxon>
    </lineage>
</organism>
<dbReference type="RefSeq" id="WP_189176652.1">
    <property type="nucleotide sequence ID" value="NZ_BMNG01000016.1"/>
</dbReference>
<comment type="similarity">
    <text evidence="1">Belongs to the bacterial solute-binding protein 3 family.</text>
</comment>
<dbReference type="PANTHER" id="PTHR30085">
    <property type="entry name" value="AMINO ACID ABC TRANSPORTER PERMEASE"/>
    <property type="match status" value="1"/>
</dbReference>
<feature type="chain" id="PRO_5047124233" evidence="4">
    <location>
        <begin position="27"/>
        <end position="288"/>
    </location>
</feature>
<keyword evidence="2" id="KW-0813">Transport</keyword>
<keyword evidence="7" id="KW-1185">Reference proteome</keyword>
<dbReference type="InterPro" id="IPR051455">
    <property type="entry name" value="Bact_solute-bind_prot3"/>
</dbReference>
<keyword evidence="3 4" id="KW-0732">Signal</keyword>
<dbReference type="Pfam" id="PF00497">
    <property type="entry name" value="SBP_bac_3"/>
    <property type="match status" value="1"/>
</dbReference>
<dbReference type="EMBL" id="BMNG01000016">
    <property type="protein sequence ID" value="GGO54607.1"/>
    <property type="molecule type" value="Genomic_DNA"/>
</dbReference>